<evidence type="ECO:0000313" key="3">
    <source>
        <dbReference type="Proteomes" id="UP001159363"/>
    </source>
</evidence>
<name>A0ABQ9HK12_9NEOP</name>
<reference evidence="2 3" key="1">
    <citation type="submission" date="2023-02" db="EMBL/GenBank/DDBJ databases">
        <title>LHISI_Scaffold_Assembly.</title>
        <authorList>
            <person name="Stuart O.P."/>
            <person name="Cleave R."/>
            <person name="Magrath M.J.L."/>
            <person name="Mikheyev A.S."/>
        </authorList>
    </citation>
    <scope>NUCLEOTIDE SEQUENCE [LARGE SCALE GENOMIC DNA]</scope>
    <source>
        <strain evidence="2">Daus_M_001</strain>
        <tissue evidence="2">Leg muscle</tissue>
    </source>
</reference>
<evidence type="ECO:0000256" key="1">
    <source>
        <dbReference type="SAM" id="MobiDB-lite"/>
    </source>
</evidence>
<accession>A0ABQ9HK12</accession>
<dbReference type="EMBL" id="JARBHB010000005">
    <property type="protein sequence ID" value="KAJ8884529.1"/>
    <property type="molecule type" value="Genomic_DNA"/>
</dbReference>
<keyword evidence="3" id="KW-1185">Reference proteome</keyword>
<proteinExistence type="predicted"/>
<gene>
    <name evidence="2" type="ORF">PR048_016386</name>
</gene>
<organism evidence="2 3">
    <name type="scientific">Dryococelus australis</name>
    <dbReference type="NCBI Taxonomy" id="614101"/>
    <lineage>
        <taxon>Eukaryota</taxon>
        <taxon>Metazoa</taxon>
        <taxon>Ecdysozoa</taxon>
        <taxon>Arthropoda</taxon>
        <taxon>Hexapoda</taxon>
        <taxon>Insecta</taxon>
        <taxon>Pterygota</taxon>
        <taxon>Neoptera</taxon>
        <taxon>Polyneoptera</taxon>
        <taxon>Phasmatodea</taxon>
        <taxon>Verophasmatodea</taxon>
        <taxon>Anareolatae</taxon>
        <taxon>Phasmatidae</taxon>
        <taxon>Eurycanthinae</taxon>
        <taxon>Dryococelus</taxon>
    </lineage>
</organism>
<feature type="compositionally biased region" description="Polar residues" evidence="1">
    <location>
        <begin position="101"/>
        <end position="112"/>
    </location>
</feature>
<evidence type="ECO:0000313" key="2">
    <source>
        <dbReference type="EMBL" id="KAJ8884529.1"/>
    </source>
</evidence>
<dbReference type="Proteomes" id="UP001159363">
    <property type="component" value="Chromosome 4"/>
</dbReference>
<protein>
    <submittedName>
        <fullName evidence="2">Uncharacterized protein</fullName>
    </submittedName>
</protein>
<comment type="caution">
    <text evidence="2">The sequence shown here is derived from an EMBL/GenBank/DDBJ whole genome shotgun (WGS) entry which is preliminary data.</text>
</comment>
<feature type="region of interest" description="Disordered" evidence="1">
    <location>
        <begin position="101"/>
        <end position="122"/>
    </location>
</feature>
<sequence>MLNAFTLLASFPKIRKDFKINVVQKFRCRHREHVANLLIYKVFRKQLTNLRQGIADVQKKNLKYDTHGPPQRLWNAWSTDKRAMQSAPRGLTRNSSCRATNISLTRSPPTKTNRVHSPPGSPVFCKSDRAGRCRWSAGFLGDLSFPQPLHSGDAPNSLQSHSAALKNSLLRATQISSLNNFSNSLQDVQLDPNIPEREVTYVTWPYQMKTLACQPNVHTNRLDQPANQTCHTKLETRPTDRTK</sequence>